<dbReference type="EMBL" id="BFEA01000019">
    <property type="protein sequence ID" value="GBG61403.1"/>
    <property type="molecule type" value="Genomic_DNA"/>
</dbReference>
<feature type="compositionally biased region" description="Acidic residues" evidence="1">
    <location>
        <begin position="694"/>
        <end position="706"/>
    </location>
</feature>
<accession>A0A388JUG6</accession>
<protein>
    <recommendedName>
        <fullName evidence="4">HAT C-terminal dimerisation domain-containing protein</fullName>
    </recommendedName>
</protein>
<reference evidence="2 3" key="1">
    <citation type="journal article" date="2018" name="Cell">
        <title>The Chara Genome: Secondary Complexity and Implications for Plant Terrestrialization.</title>
        <authorList>
            <person name="Nishiyama T."/>
            <person name="Sakayama H."/>
            <person name="Vries J.D."/>
            <person name="Buschmann H."/>
            <person name="Saint-Marcoux D."/>
            <person name="Ullrich K.K."/>
            <person name="Haas F.B."/>
            <person name="Vanderstraeten L."/>
            <person name="Becker D."/>
            <person name="Lang D."/>
            <person name="Vosolsobe S."/>
            <person name="Rombauts S."/>
            <person name="Wilhelmsson P.K.I."/>
            <person name="Janitza P."/>
            <person name="Kern R."/>
            <person name="Heyl A."/>
            <person name="Rumpler F."/>
            <person name="Villalobos L.I.A.C."/>
            <person name="Clay J.M."/>
            <person name="Skokan R."/>
            <person name="Toyoda A."/>
            <person name="Suzuki Y."/>
            <person name="Kagoshima H."/>
            <person name="Schijlen E."/>
            <person name="Tajeshwar N."/>
            <person name="Catarino B."/>
            <person name="Hetherington A.J."/>
            <person name="Saltykova A."/>
            <person name="Bonnot C."/>
            <person name="Breuninger H."/>
            <person name="Symeonidi A."/>
            <person name="Radhakrishnan G.V."/>
            <person name="Van Nieuwerburgh F."/>
            <person name="Deforce D."/>
            <person name="Chang C."/>
            <person name="Karol K.G."/>
            <person name="Hedrich R."/>
            <person name="Ulvskov P."/>
            <person name="Glockner G."/>
            <person name="Delwiche C.F."/>
            <person name="Petrasek J."/>
            <person name="Van de Peer Y."/>
            <person name="Friml J."/>
            <person name="Beilby M."/>
            <person name="Dolan L."/>
            <person name="Kohara Y."/>
            <person name="Sugano S."/>
            <person name="Fujiyama A."/>
            <person name="Delaux P.-M."/>
            <person name="Quint M."/>
            <person name="TheiBen G."/>
            <person name="Hagemann M."/>
            <person name="Harholt J."/>
            <person name="Dunand C."/>
            <person name="Zachgo S."/>
            <person name="Langdale J."/>
            <person name="Maumus F."/>
            <person name="Straeten D.V.D."/>
            <person name="Gould S.B."/>
            <person name="Rensing S.A."/>
        </authorList>
    </citation>
    <scope>NUCLEOTIDE SEQUENCE [LARGE SCALE GENOMIC DNA]</scope>
    <source>
        <strain evidence="2 3">S276</strain>
    </source>
</reference>
<feature type="region of interest" description="Disordered" evidence="1">
    <location>
        <begin position="744"/>
        <end position="803"/>
    </location>
</feature>
<feature type="compositionally biased region" description="Gly residues" evidence="1">
    <location>
        <begin position="270"/>
        <end position="281"/>
    </location>
</feature>
<dbReference type="AlphaFoldDB" id="A0A388JUG6"/>
<feature type="compositionally biased region" description="Basic and acidic residues" evidence="1">
    <location>
        <begin position="333"/>
        <end position="381"/>
    </location>
</feature>
<feature type="compositionally biased region" description="Basic and acidic residues" evidence="1">
    <location>
        <begin position="287"/>
        <end position="303"/>
    </location>
</feature>
<dbReference type="Gramene" id="GBG61403">
    <property type="protein sequence ID" value="GBG61403"/>
    <property type="gene ID" value="CBR_g20434"/>
</dbReference>
<proteinExistence type="predicted"/>
<comment type="caution">
    <text evidence="2">The sequence shown here is derived from an EMBL/GenBank/DDBJ whole genome shotgun (WGS) entry which is preliminary data.</text>
</comment>
<dbReference type="InterPro" id="IPR012337">
    <property type="entry name" value="RNaseH-like_sf"/>
</dbReference>
<feature type="region of interest" description="Disordered" evidence="1">
    <location>
        <begin position="673"/>
        <end position="710"/>
    </location>
</feature>
<evidence type="ECO:0000256" key="1">
    <source>
        <dbReference type="SAM" id="MobiDB-lite"/>
    </source>
</evidence>
<name>A0A388JUG6_CHABU</name>
<organism evidence="2 3">
    <name type="scientific">Chara braunii</name>
    <name type="common">Braun's stonewort</name>
    <dbReference type="NCBI Taxonomy" id="69332"/>
    <lineage>
        <taxon>Eukaryota</taxon>
        <taxon>Viridiplantae</taxon>
        <taxon>Streptophyta</taxon>
        <taxon>Charophyceae</taxon>
        <taxon>Charales</taxon>
        <taxon>Characeae</taxon>
        <taxon>Chara</taxon>
    </lineage>
</organism>
<evidence type="ECO:0000313" key="3">
    <source>
        <dbReference type="Proteomes" id="UP000265515"/>
    </source>
</evidence>
<evidence type="ECO:0008006" key="4">
    <source>
        <dbReference type="Google" id="ProtNLM"/>
    </source>
</evidence>
<evidence type="ECO:0000313" key="2">
    <source>
        <dbReference type="EMBL" id="GBG61403.1"/>
    </source>
</evidence>
<gene>
    <name evidence="2" type="ORF">CBR_g20434</name>
</gene>
<dbReference type="OrthoDB" id="4951847at2759"/>
<feature type="compositionally biased region" description="Basic and acidic residues" evidence="1">
    <location>
        <begin position="392"/>
        <end position="402"/>
    </location>
</feature>
<feature type="region of interest" description="Disordered" evidence="1">
    <location>
        <begin position="250"/>
        <end position="422"/>
    </location>
</feature>
<keyword evidence="3" id="KW-1185">Reference proteome</keyword>
<dbReference type="SUPFAM" id="SSF53098">
    <property type="entry name" value="Ribonuclease H-like"/>
    <property type="match status" value="1"/>
</dbReference>
<sequence length="835" mass="90360">MKAVRKLLDPIMDMLQMVDNDTRQIGKILRRYDEMIVRCFSACAAFDTEQDAVVEVFDRRRTMFKSPTHVAAMMLDPKFRDRTLPDDDDMHQGWKAALIQFGYPESSDQHKEVLTAIDKFHVTEPPFHDVVMDRAARSYNHPTSFWESKEKRFPHTVFFAGRILRVWATTSPCESAWSCRSFIHSKSRNRSHPYGSWVHYWQQLENELPTDQQPVSGRGAHTTVMQEELMHARERMHVVSHMGPTRRLRVSHRRRCCSGGHGGGRHESRGQGGCGGAGGRRSIGSRRLPEDGLVRKPRQRWDEGNLLYESSSSDDEDFFGTGGLASDADNDLEDRHPNKDDDDGARGDDRGDGGDRSRPRSTHGDGDRGADEAAGDYRDESDNGAGTGVGGSRHEDGDRVDDNDGAGGDGHGDGDNHAGTGAVGLTHLSTLISPGLPHVSPPCPHQVFGIERGPVYFDEFRGDTITLPTTSAMPTVFRVGRPHEVELGLVETTMRHCHDAHRSIAQPSLSDSFDGAHSLGGAEDGGFAACHAVDGVVGPPCPPSHSEPQPIGAAAGAVAGVPATDTTNVTQQPVAGSSAIAPRDRATILPNVAFYTSGTTGRGVEEQGVGIVCRSAAPFMGIRSTGTVDGARHTTMIEYEARHGSTLLTTTPDVQATRAVKASLSRTRKKAAARKASHLSPHMRSHLRRPGPADLEDGEIAPESDALDVGGRTAAMAELVGREGAGGTMPGEKRRDSVLIVHDDNTDVAPGETRGTDDAGDSDYVPKVQAADGDGGGGRRVRRRTRLGPHGQGPQGTPSMTIPALIDRRARMQQLLRKMEVTLQETHGSSFGRGK</sequence>
<feature type="compositionally biased region" description="Basic residues" evidence="1">
    <location>
        <begin position="673"/>
        <end position="689"/>
    </location>
</feature>
<dbReference type="Proteomes" id="UP000265515">
    <property type="component" value="Unassembled WGS sequence"/>
</dbReference>